<name>A0AA42CAJ0_9BACT</name>
<comment type="caution">
    <text evidence="8">The sequence shown here is derived from an EMBL/GenBank/DDBJ whole genome shotgun (WGS) entry which is preliminary data.</text>
</comment>
<reference evidence="8" key="1">
    <citation type="submission" date="2022-10" db="EMBL/GenBank/DDBJ databases">
        <title>Gaoshiqiia sediminis gen. nov., sp. nov., isolated from coastal sediment.</title>
        <authorList>
            <person name="Yu W.X."/>
            <person name="Mu D.S."/>
            <person name="Du J.Z."/>
            <person name="Liang Y.Q."/>
        </authorList>
    </citation>
    <scope>NUCLEOTIDE SEQUENCE</scope>
    <source>
        <strain evidence="8">A06</strain>
    </source>
</reference>
<keyword evidence="6" id="KW-0472">Membrane</keyword>
<dbReference type="PANTHER" id="PTHR35093:SF8">
    <property type="entry name" value="OUTER MEMBRANE PROTEIN NMB0088-RELATED"/>
    <property type="match status" value="1"/>
</dbReference>
<dbReference type="GO" id="GO:0009279">
    <property type="term" value="C:cell outer membrane"/>
    <property type="evidence" value="ECO:0007669"/>
    <property type="project" value="UniProtKB-SubCell"/>
</dbReference>
<dbReference type="Pfam" id="PF03349">
    <property type="entry name" value="Toluene_X"/>
    <property type="match status" value="1"/>
</dbReference>
<comment type="subcellular location">
    <subcellularLocation>
        <location evidence="1">Cell outer membrane</location>
        <topology evidence="1">Multi-pass membrane protein</topology>
    </subcellularLocation>
</comment>
<keyword evidence="3" id="KW-1134">Transmembrane beta strand</keyword>
<evidence type="ECO:0000256" key="1">
    <source>
        <dbReference type="ARBA" id="ARBA00004571"/>
    </source>
</evidence>
<dbReference type="SUPFAM" id="SSF56935">
    <property type="entry name" value="Porins"/>
    <property type="match status" value="1"/>
</dbReference>
<keyword evidence="4" id="KW-0812">Transmembrane</keyword>
<dbReference type="InterPro" id="IPR005017">
    <property type="entry name" value="OMPP1/FadL/TodX"/>
</dbReference>
<keyword evidence="7" id="KW-0998">Cell outer membrane</keyword>
<dbReference type="Proteomes" id="UP001163821">
    <property type="component" value="Unassembled WGS sequence"/>
</dbReference>
<evidence type="ECO:0000256" key="5">
    <source>
        <dbReference type="ARBA" id="ARBA00022729"/>
    </source>
</evidence>
<evidence type="ECO:0000256" key="3">
    <source>
        <dbReference type="ARBA" id="ARBA00022452"/>
    </source>
</evidence>
<evidence type="ECO:0000256" key="6">
    <source>
        <dbReference type="ARBA" id="ARBA00023136"/>
    </source>
</evidence>
<organism evidence="8 9">
    <name type="scientific">Gaoshiqia sediminis</name>
    <dbReference type="NCBI Taxonomy" id="2986998"/>
    <lineage>
        <taxon>Bacteria</taxon>
        <taxon>Pseudomonadati</taxon>
        <taxon>Bacteroidota</taxon>
        <taxon>Bacteroidia</taxon>
        <taxon>Marinilabiliales</taxon>
        <taxon>Prolixibacteraceae</taxon>
        <taxon>Gaoshiqia</taxon>
    </lineage>
</organism>
<comment type="similarity">
    <text evidence="2">Belongs to the OmpP1/FadL family.</text>
</comment>
<dbReference type="EMBL" id="JAPAAF010000018">
    <property type="protein sequence ID" value="MCW0483590.1"/>
    <property type="molecule type" value="Genomic_DNA"/>
</dbReference>
<evidence type="ECO:0000256" key="7">
    <source>
        <dbReference type="ARBA" id="ARBA00023237"/>
    </source>
</evidence>
<evidence type="ECO:0000313" key="8">
    <source>
        <dbReference type="EMBL" id="MCW0483590.1"/>
    </source>
</evidence>
<evidence type="ECO:0000256" key="2">
    <source>
        <dbReference type="ARBA" id="ARBA00008163"/>
    </source>
</evidence>
<dbReference type="Gene3D" id="2.40.160.60">
    <property type="entry name" value="Outer membrane protein transport protein (OMPP1/FadL/TodX)"/>
    <property type="match status" value="1"/>
</dbReference>
<protein>
    <submittedName>
        <fullName evidence="8">Outer membrane protein transport protein</fullName>
    </submittedName>
</protein>
<dbReference type="GO" id="GO:0015483">
    <property type="term" value="F:long-chain fatty acid transporting porin activity"/>
    <property type="evidence" value="ECO:0007669"/>
    <property type="project" value="TreeGrafter"/>
</dbReference>
<proteinExistence type="inferred from homology"/>
<keyword evidence="5" id="KW-0732">Signal</keyword>
<dbReference type="AlphaFoldDB" id="A0AA42CAJ0"/>
<accession>A0AA42CAJ0</accession>
<dbReference type="PANTHER" id="PTHR35093">
    <property type="entry name" value="OUTER MEMBRANE PROTEIN NMB0088-RELATED"/>
    <property type="match status" value="1"/>
</dbReference>
<keyword evidence="9" id="KW-1185">Reference proteome</keyword>
<dbReference type="RefSeq" id="WP_282592191.1">
    <property type="nucleotide sequence ID" value="NZ_JAPAAF010000018.1"/>
</dbReference>
<evidence type="ECO:0000256" key="4">
    <source>
        <dbReference type="ARBA" id="ARBA00022692"/>
    </source>
</evidence>
<sequence>MKKIQYIIVLLFISTTVFGQNMVDALRLSDYRLQGTARATAMGNAFGALGGDFTSASINPAGIGLYRSSEFVVTPMFGKTDVDGSYLGRTMAESKYNISIPNLGYVANFNSNPNSTSGLVSVSFGVGYNRLNNYNVEKLVEGHNATSSLLDLFTLNADGYAPSQLDAYYEQMAAYDNATGIGTDLIYSDESNVYAHDMQRYPYTDDFTNYEHSQRKTFSQRGSVDEFVLSLAANFNHKFYLGATVGIHDVYFKENTSLYEYDINYGGTQLDTYLNDYAFNTYLRTTGTGFNLKLGAIFKPIDALRLGVAFHSPTFYDLHDAYDNSMESYITYADGSEYYQAYSPYGDYDYKLETPMKAIFSAAYVIGKAGLISVDYEYVDYSTMKLRDGGDGYDFFDENQDMEEAYKAVGNLHVGAEYRVTSNFSLRGGYEHYPSAFNKNAFGSFQPNSDASTSTYSAGFGWKMNGFFVDMAYKHSSNDNNLNLYDVPASVASPLAKFETMNDYITLTFGFRF</sequence>
<gene>
    <name evidence="8" type="ORF">N2K84_12670</name>
</gene>
<evidence type="ECO:0000313" key="9">
    <source>
        <dbReference type="Proteomes" id="UP001163821"/>
    </source>
</evidence>